<dbReference type="GO" id="GO:0006355">
    <property type="term" value="P:regulation of DNA-templated transcription"/>
    <property type="evidence" value="ECO:0007669"/>
    <property type="project" value="TreeGrafter"/>
</dbReference>
<feature type="compositionally biased region" description="Low complexity" evidence="2">
    <location>
        <begin position="1148"/>
        <end position="1157"/>
    </location>
</feature>
<feature type="compositionally biased region" description="Polar residues" evidence="2">
    <location>
        <begin position="243"/>
        <end position="253"/>
    </location>
</feature>
<feature type="region of interest" description="Disordered" evidence="2">
    <location>
        <begin position="131"/>
        <end position="154"/>
    </location>
</feature>
<dbReference type="InParanoid" id="A0A7R8UU63"/>
<evidence type="ECO:0000313" key="5">
    <source>
        <dbReference type="Proteomes" id="UP000594454"/>
    </source>
</evidence>
<proteinExistence type="predicted"/>
<feature type="compositionally biased region" description="Basic and acidic residues" evidence="2">
    <location>
        <begin position="228"/>
        <end position="242"/>
    </location>
</feature>
<dbReference type="SMART" id="SM00355">
    <property type="entry name" value="ZnF_C2H2"/>
    <property type="match status" value="4"/>
</dbReference>
<feature type="region of interest" description="Disordered" evidence="2">
    <location>
        <begin position="471"/>
        <end position="753"/>
    </location>
</feature>
<keyword evidence="1" id="KW-0862">Zinc</keyword>
<evidence type="ECO:0000313" key="4">
    <source>
        <dbReference type="EMBL" id="CAD7087057.1"/>
    </source>
</evidence>
<reference evidence="4 5" key="1">
    <citation type="submission" date="2020-11" db="EMBL/GenBank/DDBJ databases">
        <authorList>
            <person name="Wallbank WR R."/>
            <person name="Pardo Diaz C."/>
            <person name="Kozak K."/>
            <person name="Martin S."/>
            <person name="Jiggins C."/>
            <person name="Moest M."/>
            <person name="Warren A I."/>
            <person name="Generalovic N T."/>
            <person name="Byers J.R.P. K."/>
            <person name="Montejo-Kovacevich G."/>
            <person name="Yen C E."/>
        </authorList>
    </citation>
    <scope>NUCLEOTIDE SEQUENCE [LARGE SCALE GENOMIC DNA]</scope>
</reference>
<evidence type="ECO:0000259" key="3">
    <source>
        <dbReference type="PROSITE" id="PS50157"/>
    </source>
</evidence>
<dbReference type="PANTHER" id="PTHR15021">
    <property type="entry name" value="DISCONNECTED-RELATED"/>
    <property type="match status" value="1"/>
</dbReference>
<dbReference type="Gene3D" id="3.30.160.60">
    <property type="entry name" value="Classic Zinc Finger"/>
    <property type="match status" value="1"/>
</dbReference>
<feature type="region of interest" description="Disordered" evidence="2">
    <location>
        <begin position="768"/>
        <end position="827"/>
    </location>
</feature>
<gene>
    <name evidence="4" type="ORF">HERILL_LOCUS9785</name>
</gene>
<dbReference type="FunCoup" id="A0A7R8UU63">
    <property type="interactions" value="209"/>
</dbReference>
<feature type="compositionally biased region" description="Basic and acidic residues" evidence="2">
    <location>
        <begin position="1184"/>
        <end position="1197"/>
    </location>
</feature>
<evidence type="ECO:0000256" key="1">
    <source>
        <dbReference type="PROSITE-ProRule" id="PRU00042"/>
    </source>
</evidence>
<feature type="compositionally biased region" description="Basic and acidic residues" evidence="2">
    <location>
        <begin position="803"/>
        <end position="825"/>
    </location>
</feature>
<dbReference type="EMBL" id="LR899012">
    <property type="protein sequence ID" value="CAD7087057.1"/>
    <property type="molecule type" value="Genomic_DNA"/>
</dbReference>
<accession>A0A7R8UU63</accession>
<feature type="region of interest" description="Disordered" evidence="2">
    <location>
        <begin position="1127"/>
        <end position="1197"/>
    </location>
</feature>
<feature type="region of interest" description="Disordered" evidence="2">
    <location>
        <begin position="882"/>
        <end position="915"/>
    </location>
</feature>
<dbReference type="Proteomes" id="UP000594454">
    <property type="component" value="Chromosome 4"/>
</dbReference>
<keyword evidence="1" id="KW-0863">Zinc-finger</keyword>
<feature type="compositionally biased region" description="Pro residues" evidence="2">
    <location>
        <begin position="173"/>
        <end position="182"/>
    </location>
</feature>
<keyword evidence="1" id="KW-0479">Metal-binding</keyword>
<feature type="domain" description="C2H2-type" evidence="3">
    <location>
        <begin position="956"/>
        <end position="979"/>
    </location>
</feature>
<feature type="region of interest" description="Disordered" evidence="2">
    <location>
        <begin position="33"/>
        <end position="95"/>
    </location>
</feature>
<keyword evidence="5" id="KW-1185">Reference proteome</keyword>
<dbReference type="PROSITE" id="PS50157">
    <property type="entry name" value="ZINC_FINGER_C2H2_2"/>
    <property type="match status" value="2"/>
</dbReference>
<dbReference type="AlphaFoldDB" id="A0A7R8UU63"/>
<feature type="domain" description="C2H2-type" evidence="3">
    <location>
        <begin position="328"/>
        <end position="356"/>
    </location>
</feature>
<organism evidence="4 5">
    <name type="scientific">Hermetia illucens</name>
    <name type="common">Black soldier fly</name>
    <dbReference type="NCBI Taxonomy" id="343691"/>
    <lineage>
        <taxon>Eukaryota</taxon>
        <taxon>Metazoa</taxon>
        <taxon>Ecdysozoa</taxon>
        <taxon>Arthropoda</taxon>
        <taxon>Hexapoda</taxon>
        <taxon>Insecta</taxon>
        <taxon>Pterygota</taxon>
        <taxon>Neoptera</taxon>
        <taxon>Endopterygota</taxon>
        <taxon>Diptera</taxon>
        <taxon>Brachycera</taxon>
        <taxon>Stratiomyomorpha</taxon>
        <taxon>Stratiomyidae</taxon>
        <taxon>Hermetiinae</taxon>
        <taxon>Hermetia</taxon>
    </lineage>
</organism>
<feature type="compositionally biased region" description="Basic and acidic residues" evidence="2">
    <location>
        <begin position="894"/>
        <end position="907"/>
    </location>
</feature>
<feature type="compositionally biased region" description="Acidic residues" evidence="2">
    <location>
        <begin position="475"/>
        <end position="484"/>
    </location>
</feature>
<feature type="compositionally biased region" description="Polar residues" evidence="2">
    <location>
        <begin position="537"/>
        <end position="549"/>
    </location>
</feature>
<feature type="compositionally biased region" description="Basic and acidic residues" evidence="2">
    <location>
        <begin position="673"/>
        <end position="686"/>
    </location>
</feature>
<dbReference type="GO" id="GO:0008270">
    <property type="term" value="F:zinc ion binding"/>
    <property type="evidence" value="ECO:0007669"/>
    <property type="project" value="UniProtKB-KW"/>
</dbReference>
<feature type="region of interest" description="Disordered" evidence="2">
    <location>
        <begin position="371"/>
        <end position="402"/>
    </location>
</feature>
<dbReference type="InterPro" id="IPR013087">
    <property type="entry name" value="Znf_C2H2_type"/>
</dbReference>
<dbReference type="OrthoDB" id="10070972at2759"/>
<feature type="region of interest" description="Disordered" evidence="2">
    <location>
        <begin position="168"/>
        <end position="191"/>
    </location>
</feature>
<feature type="compositionally biased region" description="Polar residues" evidence="2">
    <location>
        <begin position="571"/>
        <end position="587"/>
    </location>
</feature>
<name>A0A7R8UU63_HERIL</name>
<sequence>MVMSPSRRPSPPRAATHPMNMHLSSLAHAQMQLQSQMHQKLTAGLPPPNHISSYFRNPPSPCGASGNGSTNGPSISSATTSSNSLTHQSNPLNHLQNMQPFDFRKISTAALSSFPPVMGATRMSPDLAQHHLQQHALAQARRRMAETSSASNAEKNAHHSLFSMAMSGHHLPFPLPPPPPPQGSLTSSQVAAMAAAAASGNHLLSSPFPGMNPASMHRGLSPSVSSDLSKDSGSKYNTEEKISSSNALNLSRDSNSTSKSSPHSIHQSQSSMSRLGSTNTTSSPSSMSSVSSLQSLRKTHSPGKRQWGSLPVNLGTQFINPVTGKKRVQCNVCLKTFCDKGALKIHFSAVHLREMHKCTVEGCSMMFSSRRSRNRHSANPNPKLHSPHLRRKISPHDGRSAQPHPLLLQHPMAGALNPLNPFGSFPLLTPPPDMRHHPIPGIDLKHGQHGFLPLSSHMDETSRMLKYEDHHMQQDDDDDDDDPDGIVVVGEETDNIFDKSISDDYNTESEDQPADFSLSKPRKPSIGLSDFDDNHSNAESNEDSLSIADSYSVKEEQEVAPPSSKRKRKNQNPTRCTVQSISHSAENSSDEFDVADLSLKPSRLQEANSNSKSERAEDLTVRHQRTDLVANLSSKEDTSNETPKVLPSPPLTPSLDRPPRIKSEPRDEEDMNEKERDGKELSKEQSESVFHSKIKEEPEDTAGVGEDHEIGESSERDNEINDEPENLTLDLSQKREQSPRPRSQSGHSPNKKFILNDMVNKKLAKDNCFSMDHSPRNDSDDCEESHEEHAPKQMKNGSNYSQERTERHRSDDITDPRQDNTDHLLDNNNQIKVCKKELSGKVSSPEGSAKYQQNCEDLCNKNDCQMNDPLGRLEQLSHRNLGDIMTPSTGLENLPKDRIENSKHRGGNDSAAENLSRTNAHTPDEICHESEELSDDNFENGEDYGDLVPIDKDNPRKCTACGKVFLNHFGVKSHYQNVHLKLLHKCNIDGCNAAFPSKRSRDRHSSNLNLHRKLLSTGSEDNFDEPQSGNNTKPFGGLPGSIHAEFLARLYAGSQRMPPISFEALKNSFPGAQGLGDGFLGGGDQRFFAGINPPPNPLLFPGLGGIGAFPFAPHLLPNPFNGLNPFCRRPSTDSNSPMSACSPPRPPSSGERPTGSTLPSRNRIPSPLSQHNSDDGRTSPSIAEDLHKPRFTPDRVS</sequence>
<dbReference type="InterPro" id="IPR040436">
    <property type="entry name" value="Disconnected-like"/>
</dbReference>
<dbReference type="PANTHER" id="PTHR15021:SF0">
    <property type="entry name" value="DISCO-RELATED, ISOFORM A-RELATED"/>
    <property type="match status" value="1"/>
</dbReference>
<feature type="region of interest" description="Disordered" evidence="2">
    <location>
        <begin position="436"/>
        <end position="455"/>
    </location>
</feature>
<feature type="compositionally biased region" description="Low complexity" evidence="2">
    <location>
        <begin position="74"/>
        <end position="86"/>
    </location>
</feature>
<feature type="compositionally biased region" description="Low complexity" evidence="2">
    <location>
        <begin position="254"/>
        <end position="295"/>
    </location>
</feature>
<feature type="region of interest" description="Disordered" evidence="2">
    <location>
        <begin position="206"/>
        <end position="311"/>
    </location>
</feature>
<evidence type="ECO:0000256" key="2">
    <source>
        <dbReference type="SAM" id="MobiDB-lite"/>
    </source>
</evidence>
<feature type="compositionally biased region" description="Basic and acidic residues" evidence="2">
    <location>
        <begin position="705"/>
        <end position="719"/>
    </location>
</feature>
<feature type="compositionally biased region" description="Basic and acidic residues" evidence="2">
    <location>
        <begin position="612"/>
        <end position="626"/>
    </location>
</feature>
<dbReference type="GO" id="GO:0005634">
    <property type="term" value="C:nucleus"/>
    <property type="evidence" value="ECO:0007669"/>
    <property type="project" value="TreeGrafter"/>
</dbReference>
<protein>
    <recommendedName>
        <fullName evidence="3">C2H2-type domain-containing protein</fullName>
    </recommendedName>
</protein>
<dbReference type="PROSITE" id="PS00028">
    <property type="entry name" value="ZINC_FINGER_C2H2_1"/>
    <property type="match status" value="2"/>
</dbReference>